<protein>
    <submittedName>
        <fullName evidence="2">Uncharacterized protein</fullName>
    </submittedName>
</protein>
<feature type="compositionally biased region" description="Basic and acidic residues" evidence="1">
    <location>
        <begin position="8"/>
        <end position="24"/>
    </location>
</feature>
<name>A0A699JZ82_TANCI</name>
<feature type="region of interest" description="Disordered" evidence="1">
    <location>
        <begin position="1"/>
        <end position="88"/>
    </location>
</feature>
<organism evidence="2">
    <name type="scientific">Tanacetum cinerariifolium</name>
    <name type="common">Dalmatian daisy</name>
    <name type="synonym">Chrysanthemum cinerariifolium</name>
    <dbReference type="NCBI Taxonomy" id="118510"/>
    <lineage>
        <taxon>Eukaryota</taxon>
        <taxon>Viridiplantae</taxon>
        <taxon>Streptophyta</taxon>
        <taxon>Embryophyta</taxon>
        <taxon>Tracheophyta</taxon>
        <taxon>Spermatophyta</taxon>
        <taxon>Magnoliopsida</taxon>
        <taxon>eudicotyledons</taxon>
        <taxon>Gunneridae</taxon>
        <taxon>Pentapetalae</taxon>
        <taxon>asterids</taxon>
        <taxon>campanulids</taxon>
        <taxon>Asterales</taxon>
        <taxon>Asteraceae</taxon>
        <taxon>Asteroideae</taxon>
        <taxon>Anthemideae</taxon>
        <taxon>Anthemidinae</taxon>
        <taxon>Tanacetum</taxon>
    </lineage>
</organism>
<proteinExistence type="predicted"/>
<feature type="compositionally biased region" description="Basic and acidic residues" evidence="1">
    <location>
        <begin position="144"/>
        <end position="164"/>
    </location>
</feature>
<gene>
    <name evidence="2" type="ORF">Tci_639297</name>
</gene>
<feature type="region of interest" description="Disordered" evidence="1">
    <location>
        <begin position="231"/>
        <end position="251"/>
    </location>
</feature>
<evidence type="ECO:0000313" key="2">
    <source>
        <dbReference type="EMBL" id="GFA67325.1"/>
    </source>
</evidence>
<dbReference type="AlphaFoldDB" id="A0A699JZ82"/>
<accession>A0A699JZ82</accession>
<reference evidence="2" key="1">
    <citation type="journal article" date="2019" name="Sci. Rep.">
        <title>Draft genome of Tanacetum cinerariifolium, the natural source of mosquito coil.</title>
        <authorList>
            <person name="Yamashiro T."/>
            <person name="Shiraishi A."/>
            <person name="Satake H."/>
            <person name="Nakayama K."/>
        </authorList>
    </citation>
    <scope>NUCLEOTIDE SEQUENCE</scope>
</reference>
<dbReference type="EMBL" id="BKCJ010466370">
    <property type="protein sequence ID" value="GFA67325.1"/>
    <property type="molecule type" value="Genomic_DNA"/>
</dbReference>
<evidence type="ECO:0000256" key="1">
    <source>
        <dbReference type="SAM" id="MobiDB-lite"/>
    </source>
</evidence>
<sequence>MVAHKPTAKRDEQKKPDYVADKPKKPTPIKKPAPAKQMKPMKEKSTKPSPLKKVDKCKVKKVQNRKSHTEPEPQVENEEYDLQRGKGKGIATDEQAILSLLDLHKPKKKSTTDQFLLQRRTPATDEASTGPSAQPEDDTFTNIVREEQGEDVSNKVDLEERIAKINEGQAGSDSSKTPESRPPPKHVLIKEDQAGPNPRQSHVAFVGPDPEPVHDEFVSIVYPQVHESLKHTTEKHVYLENPLSSSGDLHE</sequence>
<comment type="caution">
    <text evidence="2">The sequence shown here is derived from an EMBL/GenBank/DDBJ whole genome shotgun (WGS) entry which is preliminary data.</text>
</comment>
<feature type="compositionally biased region" description="Basic and acidic residues" evidence="1">
    <location>
        <begin position="40"/>
        <end position="57"/>
    </location>
</feature>
<feature type="region of interest" description="Disordered" evidence="1">
    <location>
        <begin position="106"/>
        <end position="210"/>
    </location>
</feature>
<feature type="compositionally biased region" description="Polar residues" evidence="1">
    <location>
        <begin position="242"/>
        <end position="251"/>
    </location>
</feature>